<feature type="non-terminal residue" evidence="1">
    <location>
        <position position="1"/>
    </location>
</feature>
<gene>
    <name evidence="1" type="ORF">TR125997</name>
</gene>
<dbReference type="InterPro" id="IPR052579">
    <property type="entry name" value="Zinc_finger_SWIM"/>
</dbReference>
<protein>
    <recommendedName>
        <fullName evidence="2">FAR1 DNA-binding domain</fullName>
    </recommendedName>
</protein>
<accession>A0A0X3P6E5</accession>
<dbReference type="AlphaFoldDB" id="A0A0X3P6E5"/>
<dbReference type="PANTHER" id="PTHR31569:SF4">
    <property type="entry name" value="SWIM-TYPE DOMAIN-CONTAINING PROTEIN"/>
    <property type="match status" value="1"/>
</dbReference>
<evidence type="ECO:0000313" key="1">
    <source>
        <dbReference type="EMBL" id="JAP46980.1"/>
    </source>
</evidence>
<name>A0A0X3P6E5_SCHSO</name>
<sequence>EGQSVNRRFLVMRRNQSDLRNVTHVTPVPGSLVAEKFHEFLYSQKFKSFDELEESIKRFSRETGYHFKPKNSHKFVAENPYAEKFVFYSRKYICILAPTSKRLGCDAFFNIIHHKEGVFVVTSFKAEHNHGPFSVEPPRVEPSNLDHQLTEFRSLSSSSPTTQNQTEILCVLFKRIMNDGIFDSYTDLLAKVKEYEQVSNTKFKRRLSVKLPEDHPRYERLKYRYLYFACHHSGKFRTESLRGQANSLKVGCRARFTAMQLDGQLHVKALYTAHNHPCIRKFLSAYAKFRRLDREKEKGVAGLISQLQPSTRRFKVYFQNHYAINYAVKDLENMHRRLYQSGSVVSGENSTLLDLQEDNDSDIVSREGGATCRYPYHVGSNEDMSNIARCRWTAATGRAGSVPCTTTWMLISTGVRRLSFHIVRRKDSNI</sequence>
<dbReference type="PANTHER" id="PTHR31569">
    <property type="entry name" value="SWIM-TYPE DOMAIN-CONTAINING PROTEIN"/>
    <property type="match status" value="1"/>
</dbReference>
<evidence type="ECO:0008006" key="2">
    <source>
        <dbReference type="Google" id="ProtNLM"/>
    </source>
</evidence>
<dbReference type="EMBL" id="GEEE01016245">
    <property type="protein sequence ID" value="JAP46980.1"/>
    <property type="molecule type" value="Transcribed_RNA"/>
</dbReference>
<proteinExistence type="predicted"/>
<reference evidence="1" key="1">
    <citation type="submission" date="2016-01" db="EMBL/GenBank/DDBJ databases">
        <title>Reference transcriptome for the parasite Schistocephalus solidus: insights into the molecular evolution of parasitism.</title>
        <authorList>
            <person name="Hebert F.O."/>
            <person name="Grambauer S."/>
            <person name="Barber I."/>
            <person name="Landry C.R."/>
            <person name="Aubin-Horth N."/>
        </authorList>
    </citation>
    <scope>NUCLEOTIDE SEQUENCE</scope>
</reference>
<organism evidence="1">
    <name type="scientific">Schistocephalus solidus</name>
    <name type="common">Tapeworm</name>
    <dbReference type="NCBI Taxonomy" id="70667"/>
    <lineage>
        <taxon>Eukaryota</taxon>
        <taxon>Metazoa</taxon>
        <taxon>Spiralia</taxon>
        <taxon>Lophotrochozoa</taxon>
        <taxon>Platyhelminthes</taxon>
        <taxon>Cestoda</taxon>
        <taxon>Eucestoda</taxon>
        <taxon>Diphyllobothriidea</taxon>
        <taxon>Diphyllobothriidae</taxon>
        <taxon>Schistocephalus</taxon>
    </lineage>
</organism>